<dbReference type="Pfam" id="PF02325">
    <property type="entry name" value="CCB3_YggT"/>
    <property type="match status" value="1"/>
</dbReference>
<reference evidence="3 4" key="1">
    <citation type="submission" date="2016-10" db="EMBL/GenBank/DDBJ databases">
        <authorList>
            <person name="de Groot N.N."/>
        </authorList>
    </citation>
    <scope>NUCLEOTIDE SEQUENCE [LARGE SCALE GENOMIC DNA]</scope>
    <source>
        <strain evidence="3 4">DSM 18979</strain>
    </source>
</reference>
<feature type="transmembrane region" description="Helical" evidence="2">
    <location>
        <begin position="61"/>
        <end position="81"/>
    </location>
</feature>
<comment type="similarity">
    <text evidence="1">Belongs to the YggT family.</text>
</comment>
<accession>A0A1H9YA08</accession>
<organism evidence="3 4">
    <name type="scientific">Natronincola peptidivorans</name>
    <dbReference type="NCBI Taxonomy" id="426128"/>
    <lineage>
        <taxon>Bacteria</taxon>
        <taxon>Bacillati</taxon>
        <taxon>Bacillota</taxon>
        <taxon>Clostridia</taxon>
        <taxon>Peptostreptococcales</taxon>
        <taxon>Natronincolaceae</taxon>
        <taxon>Natronincola</taxon>
    </lineage>
</organism>
<sequence>MAIYYLQRLINIFIFVRVIFSWVNPNPHSGLVQFIYGVTEPILAPVRNLIHRLGYNGMIDFSPIAAILLVNMITSVIIRLVTGL</sequence>
<dbReference type="STRING" id="426128.SAMN05660297_00116"/>
<dbReference type="AlphaFoldDB" id="A0A1H9YA08"/>
<keyword evidence="2" id="KW-0472">Membrane</keyword>
<dbReference type="InterPro" id="IPR003425">
    <property type="entry name" value="CCB3/YggT"/>
</dbReference>
<dbReference type="Proteomes" id="UP000199568">
    <property type="component" value="Unassembled WGS sequence"/>
</dbReference>
<dbReference type="PANTHER" id="PTHR33219:SF14">
    <property type="entry name" value="PROTEIN COFACTOR ASSEMBLY OF COMPLEX C SUBUNIT B CCB3, CHLOROPLASTIC-RELATED"/>
    <property type="match status" value="1"/>
</dbReference>
<evidence type="ECO:0000256" key="2">
    <source>
        <dbReference type="SAM" id="Phobius"/>
    </source>
</evidence>
<keyword evidence="4" id="KW-1185">Reference proteome</keyword>
<dbReference type="EMBL" id="FOHU01000001">
    <property type="protein sequence ID" value="SES65632.1"/>
    <property type="molecule type" value="Genomic_DNA"/>
</dbReference>
<keyword evidence="2" id="KW-1133">Transmembrane helix</keyword>
<gene>
    <name evidence="3" type="ORF">SAMN05660297_00116</name>
</gene>
<evidence type="ECO:0000256" key="1">
    <source>
        <dbReference type="ARBA" id="ARBA00010894"/>
    </source>
</evidence>
<dbReference type="PANTHER" id="PTHR33219">
    <property type="entry name" value="YLMG HOMOLOG PROTEIN 2, CHLOROPLASTIC"/>
    <property type="match status" value="1"/>
</dbReference>
<proteinExistence type="inferred from homology"/>
<evidence type="ECO:0000313" key="4">
    <source>
        <dbReference type="Proteomes" id="UP000199568"/>
    </source>
</evidence>
<keyword evidence="2" id="KW-0812">Transmembrane</keyword>
<protein>
    <submittedName>
        <fullName evidence="3">YggT family protein</fullName>
    </submittedName>
</protein>
<evidence type="ECO:0000313" key="3">
    <source>
        <dbReference type="EMBL" id="SES65632.1"/>
    </source>
</evidence>
<dbReference type="GO" id="GO:0016020">
    <property type="term" value="C:membrane"/>
    <property type="evidence" value="ECO:0007669"/>
    <property type="project" value="InterPro"/>
</dbReference>
<name>A0A1H9YA08_9FIRM</name>